<reference evidence="1" key="1">
    <citation type="submission" date="2005-03" db="EMBL/GenBank/DDBJ databases">
        <authorList>
            <person name="Han Z."/>
        </authorList>
    </citation>
    <scope>NUCLEOTIDE SEQUENCE</scope>
</reference>
<name>Q5C212_SCHJA</name>
<accession>Q5C212</accession>
<proteinExistence type="evidence at transcript level"/>
<protein>
    <submittedName>
        <fullName evidence="1">Uncharacterized protein</fullName>
    </submittedName>
</protein>
<organism evidence="1">
    <name type="scientific">Schistosoma japonicum</name>
    <name type="common">Blood fluke</name>
    <dbReference type="NCBI Taxonomy" id="6182"/>
    <lineage>
        <taxon>Eukaryota</taxon>
        <taxon>Metazoa</taxon>
        <taxon>Spiralia</taxon>
        <taxon>Lophotrochozoa</taxon>
        <taxon>Platyhelminthes</taxon>
        <taxon>Trematoda</taxon>
        <taxon>Digenea</taxon>
        <taxon>Strigeidida</taxon>
        <taxon>Schistosomatoidea</taxon>
        <taxon>Schistosomatidae</taxon>
        <taxon>Schistosoma</taxon>
    </lineage>
</organism>
<reference evidence="1" key="2">
    <citation type="journal article" date="2006" name="PLoS Pathog.">
        <title>New perspectives on host-parasite interplay by comparative transcriptomic and proteomic analyses of Schistosoma japonicum.</title>
        <authorList>
            <person name="Liu F."/>
            <person name="Lu J."/>
            <person name="Hu W."/>
            <person name="Wang S.Y."/>
            <person name="Cui S.J."/>
            <person name="Chi M."/>
            <person name="Yan Q."/>
            <person name="Wang X.R."/>
            <person name="Song H.D."/>
            <person name="Xu X.N."/>
            <person name="Wang J.J."/>
            <person name="Zhang X.L."/>
            <person name="Zhang X."/>
            <person name="Wang Z.Q."/>
            <person name="Xue C.L."/>
            <person name="Brindley P.J."/>
            <person name="McManus D.P."/>
            <person name="Yang P.Y."/>
            <person name="Feng Z."/>
            <person name="Chen Z."/>
            <person name="Han Z.G."/>
        </authorList>
    </citation>
    <scope>NUCLEOTIDE SEQUENCE</scope>
</reference>
<evidence type="ECO:0000313" key="1">
    <source>
        <dbReference type="EMBL" id="AAX26313.1"/>
    </source>
</evidence>
<sequence>MPKVASFSKTANLNLGYRSISSRAVAKPTIPPPIIATSKVFALVEQFLKTLGNKICSKLPDFRHHMIALRH</sequence>
<dbReference type="AlphaFoldDB" id="Q5C212"/>
<dbReference type="EMBL" id="AY810424">
    <property type="protein sequence ID" value="AAX26313.1"/>
    <property type="molecule type" value="mRNA"/>
</dbReference>